<evidence type="ECO:0000313" key="2">
    <source>
        <dbReference type="Proteomes" id="UP000264353"/>
    </source>
</evidence>
<gene>
    <name evidence="1" type="ORF">BRARA_J01430</name>
</gene>
<sequence>MNELCYIDLCKVQVYELKRSKDDHLCYHGPIRVFVL</sequence>
<reference evidence="1 2" key="1">
    <citation type="submission" date="2018-06" db="EMBL/GenBank/DDBJ databases">
        <title>WGS assembly of Brassica rapa FPsc.</title>
        <authorList>
            <person name="Bowman J."/>
            <person name="Kohchi T."/>
            <person name="Yamato K."/>
            <person name="Jenkins J."/>
            <person name="Shu S."/>
            <person name="Ishizaki K."/>
            <person name="Yamaoka S."/>
            <person name="Nishihama R."/>
            <person name="Nakamura Y."/>
            <person name="Berger F."/>
            <person name="Adam C."/>
            <person name="Aki S."/>
            <person name="Althoff F."/>
            <person name="Araki T."/>
            <person name="Arteaga-Vazquez M."/>
            <person name="Balasubrmanian S."/>
            <person name="Bauer D."/>
            <person name="Boehm C."/>
            <person name="Briginshaw L."/>
            <person name="Caballero-Perez J."/>
            <person name="Catarino B."/>
            <person name="Chen F."/>
            <person name="Chiyoda S."/>
            <person name="Chovatia M."/>
            <person name="Davies K."/>
            <person name="Delmans M."/>
            <person name="Demura T."/>
            <person name="Dierschke T."/>
            <person name="Dolan L."/>
            <person name="Dorantes-Acosta A."/>
            <person name="Eklund D."/>
            <person name="Florent S."/>
            <person name="Flores-Sandoval E."/>
            <person name="Fujiyama A."/>
            <person name="Fukuzawa H."/>
            <person name="Galik B."/>
            <person name="Grimanelli D."/>
            <person name="Grimwood J."/>
            <person name="Grossniklaus U."/>
            <person name="Hamada T."/>
            <person name="Haseloff J."/>
            <person name="Hetherington A."/>
            <person name="Higo A."/>
            <person name="Hirakawa Y."/>
            <person name="Hundley H."/>
            <person name="Ikeda Y."/>
            <person name="Inoue K."/>
            <person name="Inoue S."/>
            <person name="Ishida S."/>
            <person name="Jia Q."/>
            <person name="Kakita M."/>
            <person name="Kanazawa T."/>
            <person name="Kawai Y."/>
            <person name="Kawashima T."/>
            <person name="Kennedy M."/>
            <person name="Kinose K."/>
            <person name="Kinoshita T."/>
            <person name="Kohara Y."/>
            <person name="Koide E."/>
            <person name="Komatsu K."/>
            <person name="Kopischke S."/>
            <person name="Kubo M."/>
            <person name="Kyozuka J."/>
            <person name="Lagercrantz U."/>
            <person name="Lin S."/>
            <person name="Lindquist E."/>
            <person name="Lipzen A."/>
            <person name="Lu C."/>
            <person name="Luna E."/>
            <person name="Martienssen R."/>
            <person name="Minamino N."/>
            <person name="Mizutani M."/>
            <person name="Mizutani M."/>
            <person name="Mochizuki N."/>
            <person name="Monte I."/>
            <person name="Mosher R."/>
            <person name="Nagasaki H."/>
            <person name="Nakagami H."/>
            <person name="Naramoto S."/>
            <person name="Nishitani K."/>
            <person name="Ohtani M."/>
            <person name="Okamoto T."/>
            <person name="Okumura M."/>
            <person name="Phillips J."/>
            <person name="Pollak B."/>
            <person name="Reinders A."/>
            <person name="Roevekamp M."/>
            <person name="Sano R."/>
            <person name="Sawa S."/>
            <person name="Schmid M."/>
            <person name="Shirakawa M."/>
            <person name="Solano R."/>
            <person name="Spunde A."/>
            <person name="Suetsugu N."/>
            <person name="Sugano S."/>
            <person name="Sugiyama A."/>
            <person name="Sun R."/>
            <person name="Suzuki Y."/>
            <person name="Takenaka M."/>
            <person name="Takezawa D."/>
            <person name="Tomogane H."/>
            <person name="Tsuzuki M."/>
            <person name="Ueda T."/>
            <person name="Umeda M."/>
            <person name="Ward J."/>
            <person name="Watanabe Y."/>
            <person name="Yazaki K."/>
            <person name="Yokoyama R."/>
            <person name="Yoshitake Y."/>
            <person name="Yotsui I."/>
            <person name="Zachgo S."/>
            <person name="Schmutz J."/>
        </authorList>
    </citation>
    <scope>NUCLEOTIDE SEQUENCE [LARGE SCALE GENOMIC DNA]</scope>
    <source>
        <strain evidence="2">cv. B-3</strain>
    </source>
</reference>
<dbReference type="Proteomes" id="UP000264353">
    <property type="component" value="Chromosome A10"/>
</dbReference>
<name>A0A397XKI9_BRACM</name>
<dbReference type="AlphaFoldDB" id="A0A397XKI9"/>
<evidence type="ECO:0000313" key="1">
    <source>
        <dbReference type="EMBL" id="RID41472.1"/>
    </source>
</evidence>
<organism evidence="1 2">
    <name type="scientific">Brassica campestris</name>
    <name type="common">Field mustard</name>
    <dbReference type="NCBI Taxonomy" id="3711"/>
    <lineage>
        <taxon>Eukaryota</taxon>
        <taxon>Viridiplantae</taxon>
        <taxon>Streptophyta</taxon>
        <taxon>Embryophyta</taxon>
        <taxon>Tracheophyta</taxon>
        <taxon>Spermatophyta</taxon>
        <taxon>Magnoliopsida</taxon>
        <taxon>eudicotyledons</taxon>
        <taxon>Gunneridae</taxon>
        <taxon>Pentapetalae</taxon>
        <taxon>rosids</taxon>
        <taxon>malvids</taxon>
        <taxon>Brassicales</taxon>
        <taxon>Brassicaceae</taxon>
        <taxon>Brassiceae</taxon>
        <taxon>Brassica</taxon>
    </lineage>
</organism>
<accession>A0A397XKI9</accession>
<protein>
    <submittedName>
        <fullName evidence="1">Uncharacterized protein</fullName>
    </submittedName>
</protein>
<proteinExistence type="predicted"/>
<dbReference type="EMBL" id="CM010637">
    <property type="protein sequence ID" value="RID41472.1"/>
    <property type="molecule type" value="Genomic_DNA"/>
</dbReference>